<evidence type="ECO:0000256" key="1">
    <source>
        <dbReference type="ARBA" id="ARBA00005531"/>
    </source>
</evidence>
<dbReference type="PANTHER" id="PTHR11877:SF14">
    <property type="entry name" value="CHALCONE SYNTHASE"/>
    <property type="match status" value="1"/>
</dbReference>
<keyword evidence="3 4" id="KW-0012">Acyltransferase</keyword>
<dbReference type="InterPro" id="IPR001099">
    <property type="entry name" value="Chalcone/stilbene_synt_N"/>
</dbReference>
<keyword evidence="2 4" id="KW-0808">Transferase</keyword>
<evidence type="ECO:0000259" key="6">
    <source>
        <dbReference type="Pfam" id="PF00195"/>
    </source>
</evidence>
<dbReference type="GO" id="GO:0016746">
    <property type="term" value="F:acyltransferase activity"/>
    <property type="evidence" value="ECO:0007669"/>
    <property type="project" value="UniProtKB-KW"/>
</dbReference>
<feature type="region of interest" description="Disordered" evidence="5">
    <location>
        <begin position="33"/>
        <end position="69"/>
    </location>
</feature>
<evidence type="ECO:0000256" key="5">
    <source>
        <dbReference type="SAM" id="MobiDB-lite"/>
    </source>
</evidence>
<evidence type="ECO:0000256" key="3">
    <source>
        <dbReference type="ARBA" id="ARBA00023315"/>
    </source>
</evidence>
<dbReference type="EMBL" id="JBHFFA010000004">
    <property type="protein sequence ID" value="KAL2630813.1"/>
    <property type="molecule type" value="Genomic_DNA"/>
</dbReference>
<dbReference type="PANTHER" id="PTHR11877">
    <property type="entry name" value="HYDROXYMETHYLGLUTARYL-COA SYNTHASE"/>
    <property type="match status" value="1"/>
</dbReference>
<dbReference type="Proteomes" id="UP001605036">
    <property type="component" value="Unassembled WGS sequence"/>
</dbReference>
<dbReference type="InterPro" id="IPR011141">
    <property type="entry name" value="Polyketide_synthase_type-III"/>
</dbReference>
<dbReference type="InterPro" id="IPR012328">
    <property type="entry name" value="Chalcone/stilbene_synt_C"/>
</dbReference>
<organism evidence="8 9">
    <name type="scientific">Riccia fluitans</name>
    <dbReference type="NCBI Taxonomy" id="41844"/>
    <lineage>
        <taxon>Eukaryota</taxon>
        <taxon>Viridiplantae</taxon>
        <taxon>Streptophyta</taxon>
        <taxon>Embryophyta</taxon>
        <taxon>Marchantiophyta</taxon>
        <taxon>Marchantiopsida</taxon>
        <taxon>Marchantiidae</taxon>
        <taxon>Marchantiales</taxon>
        <taxon>Ricciaceae</taxon>
        <taxon>Riccia</taxon>
    </lineage>
</organism>
<dbReference type="Gene3D" id="3.40.47.10">
    <property type="match status" value="2"/>
</dbReference>
<protein>
    <recommendedName>
        <fullName evidence="10">Chalcone synthase</fullName>
    </recommendedName>
</protein>
<feature type="domain" description="Chalcone/stilbene synthase N-terminal" evidence="6">
    <location>
        <begin position="1"/>
        <end position="40"/>
    </location>
</feature>
<dbReference type="Pfam" id="PF00195">
    <property type="entry name" value="Chal_sti_synt_N"/>
    <property type="match status" value="1"/>
</dbReference>
<evidence type="ECO:0000256" key="2">
    <source>
        <dbReference type="ARBA" id="ARBA00022679"/>
    </source>
</evidence>
<keyword evidence="9" id="KW-1185">Reference proteome</keyword>
<evidence type="ECO:0000313" key="9">
    <source>
        <dbReference type="Proteomes" id="UP001605036"/>
    </source>
</evidence>
<feature type="compositionally biased region" description="Basic residues" evidence="5">
    <location>
        <begin position="44"/>
        <end position="53"/>
    </location>
</feature>
<evidence type="ECO:0000259" key="7">
    <source>
        <dbReference type="Pfam" id="PF02797"/>
    </source>
</evidence>
<evidence type="ECO:0000313" key="8">
    <source>
        <dbReference type="EMBL" id="KAL2630813.1"/>
    </source>
</evidence>
<dbReference type="SUPFAM" id="SSF53901">
    <property type="entry name" value="Thiolase-like"/>
    <property type="match status" value="2"/>
</dbReference>
<dbReference type="AlphaFoldDB" id="A0ABD1YJ38"/>
<name>A0ABD1YJ38_9MARC</name>
<evidence type="ECO:0000256" key="4">
    <source>
        <dbReference type="RuleBase" id="RU003633"/>
    </source>
</evidence>
<feature type="domain" description="Chalcone/stilbene synthase C-terminal" evidence="7">
    <location>
        <begin position="107"/>
        <end position="200"/>
    </location>
</feature>
<proteinExistence type="inferred from homology"/>
<comment type="similarity">
    <text evidence="1 4">Belongs to the thiolase-like superfamily. Chalcone/stilbene synthases family.</text>
</comment>
<reference evidence="8 9" key="1">
    <citation type="submission" date="2024-09" db="EMBL/GenBank/DDBJ databases">
        <title>Chromosome-scale assembly of Riccia fluitans.</title>
        <authorList>
            <person name="Paukszto L."/>
            <person name="Sawicki J."/>
            <person name="Karawczyk K."/>
            <person name="Piernik-Szablinska J."/>
            <person name="Szczecinska M."/>
            <person name="Mazdziarz M."/>
        </authorList>
    </citation>
    <scope>NUCLEOTIDE SEQUENCE [LARGE SCALE GENOMIC DNA]</scope>
    <source>
        <strain evidence="8">Rf_01</strain>
        <tissue evidence="8">Aerial parts of the thallus</tissue>
    </source>
</reference>
<comment type="caution">
    <text evidence="8">The sequence shown here is derived from an EMBL/GenBank/DDBJ whole genome shotgun (WGS) entry which is preliminary data.</text>
</comment>
<evidence type="ECO:0008006" key="10">
    <source>
        <dbReference type="Google" id="ProtNLM"/>
    </source>
</evidence>
<accession>A0ABD1YJ38</accession>
<sequence>MCTYKEPSLYVRQDIAIQEVPRLAEKAAVQALAEWGQSRDTRDHSRRLRHHQRSEHAQSRSHSNQASGSEFHEHLDNLVGSAIFVDGAACVIIGSDPEPELEKPQFEIHWSGETILPESDDAIEGRLTEAGLIFHLLKDVPGTISRNTLPIFAKADEVAGSPGWNDLFWCVHPGGRAILDEVEKTLSLKPETLRATSDVFLVLAFCSCLIKCGSCRLNKVAPLLDKVVTGV</sequence>
<dbReference type="Pfam" id="PF02797">
    <property type="entry name" value="Chal_sti_synt_C"/>
    <property type="match status" value="1"/>
</dbReference>
<dbReference type="InterPro" id="IPR016039">
    <property type="entry name" value="Thiolase-like"/>
</dbReference>
<gene>
    <name evidence="8" type="ORF">R1flu_015499</name>
</gene>